<keyword evidence="3" id="KW-1185">Reference proteome</keyword>
<name>A0A0D0C4D0_9AGAR</name>
<evidence type="ECO:0000256" key="1">
    <source>
        <dbReference type="SAM" id="SignalP"/>
    </source>
</evidence>
<dbReference type="Proteomes" id="UP000053593">
    <property type="component" value="Unassembled WGS sequence"/>
</dbReference>
<proteinExistence type="predicted"/>
<sequence>MFATLVSVALFAAAAISGAAAQQLSISTPQFTTCQPAEITWSATQGPYNLIMTAPDDPCTAVVDLGDQDGTSVSWTPNVPAGTQLELSLIDSTGEEAWSGTITVAQGSDTSCVNADAVASASSSASSGSSESSVSVTGTTLVVTGSATTQTASASSSTNAGPLGAVGNNGPLEASGNGAMTHASAPIMILSAVAGILAFSL</sequence>
<dbReference type="PANTHER" id="PTHR37487">
    <property type="entry name" value="CHROMOSOME 1, WHOLE GENOME SHOTGUN SEQUENCE"/>
    <property type="match status" value="1"/>
</dbReference>
<dbReference type="AlphaFoldDB" id="A0A0D0C4D0"/>
<dbReference type="HOGENOM" id="CLU_063099_3_0_1"/>
<protein>
    <submittedName>
        <fullName evidence="2">Uncharacterized protein</fullName>
    </submittedName>
</protein>
<feature type="chain" id="PRO_5002220050" evidence="1">
    <location>
        <begin position="22"/>
        <end position="201"/>
    </location>
</feature>
<dbReference type="EMBL" id="KN834765">
    <property type="protein sequence ID" value="KIK62986.1"/>
    <property type="molecule type" value="Genomic_DNA"/>
</dbReference>
<accession>A0A0D0C4D0</accession>
<dbReference type="OrthoDB" id="3259746at2759"/>
<organism evidence="2 3">
    <name type="scientific">Collybiopsis luxurians FD-317 M1</name>
    <dbReference type="NCBI Taxonomy" id="944289"/>
    <lineage>
        <taxon>Eukaryota</taxon>
        <taxon>Fungi</taxon>
        <taxon>Dikarya</taxon>
        <taxon>Basidiomycota</taxon>
        <taxon>Agaricomycotina</taxon>
        <taxon>Agaricomycetes</taxon>
        <taxon>Agaricomycetidae</taxon>
        <taxon>Agaricales</taxon>
        <taxon>Marasmiineae</taxon>
        <taxon>Omphalotaceae</taxon>
        <taxon>Collybiopsis</taxon>
        <taxon>Collybiopsis luxurians</taxon>
    </lineage>
</organism>
<dbReference type="PANTHER" id="PTHR37487:SF3">
    <property type="entry name" value="CLEAVAGE_POLYADENYLATION SPECIFICITY FACTOR A SUBUNIT N-TERMINAL DOMAIN-CONTAINING PROTEIN"/>
    <property type="match status" value="1"/>
</dbReference>
<gene>
    <name evidence="2" type="ORF">GYMLUDRAFT_41287</name>
</gene>
<evidence type="ECO:0000313" key="3">
    <source>
        <dbReference type="Proteomes" id="UP000053593"/>
    </source>
</evidence>
<evidence type="ECO:0000313" key="2">
    <source>
        <dbReference type="EMBL" id="KIK62986.1"/>
    </source>
</evidence>
<feature type="signal peptide" evidence="1">
    <location>
        <begin position="1"/>
        <end position="21"/>
    </location>
</feature>
<reference evidence="2 3" key="1">
    <citation type="submission" date="2014-04" db="EMBL/GenBank/DDBJ databases">
        <title>Evolutionary Origins and Diversification of the Mycorrhizal Mutualists.</title>
        <authorList>
            <consortium name="DOE Joint Genome Institute"/>
            <consortium name="Mycorrhizal Genomics Consortium"/>
            <person name="Kohler A."/>
            <person name="Kuo A."/>
            <person name="Nagy L.G."/>
            <person name="Floudas D."/>
            <person name="Copeland A."/>
            <person name="Barry K.W."/>
            <person name="Cichocki N."/>
            <person name="Veneault-Fourrey C."/>
            <person name="LaButti K."/>
            <person name="Lindquist E.A."/>
            <person name="Lipzen A."/>
            <person name="Lundell T."/>
            <person name="Morin E."/>
            <person name="Murat C."/>
            <person name="Riley R."/>
            <person name="Ohm R."/>
            <person name="Sun H."/>
            <person name="Tunlid A."/>
            <person name="Henrissat B."/>
            <person name="Grigoriev I.V."/>
            <person name="Hibbett D.S."/>
            <person name="Martin F."/>
        </authorList>
    </citation>
    <scope>NUCLEOTIDE SEQUENCE [LARGE SCALE GENOMIC DNA]</scope>
    <source>
        <strain evidence="2 3">FD-317 M1</strain>
    </source>
</reference>
<keyword evidence="1" id="KW-0732">Signal</keyword>